<dbReference type="PANTHER" id="PTHR12631:SF10">
    <property type="entry name" value="BETA-XYLOSIDASE-LIKE PROTEIN-RELATED"/>
    <property type="match status" value="1"/>
</dbReference>
<keyword evidence="2" id="KW-0378">Hydrolase</keyword>
<dbReference type="InterPro" id="IPR051923">
    <property type="entry name" value="Glycosyl_Hydrolase_39"/>
</dbReference>
<comment type="similarity">
    <text evidence="1">Belongs to the glycosyl hydrolase 39 family.</text>
</comment>
<feature type="domain" description="Glycosyl hydrolases family 39 N-terminal catalytic" evidence="4">
    <location>
        <begin position="55"/>
        <end position="227"/>
    </location>
</feature>
<name>A0ABW3HSR7_9BACL</name>
<evidence type="ECO:0000256" key="1">
    <source>
        <dbReference type="ARBA" id="ARBA00008875"/>
    </source>
</evidence>
<reference evidence="6" key="1">
    <citation type="journal article" date="2019" name="Int. J. Syst. Evol. Microbiol.">
        <title>The Global Catalogue of Microorganisms (GCM) 10K type strain sequencing project: providing services to taxonomists for standard genome sequencing and annotation.</title>
        <authorList>
            <consortium name="The Broad Institute Genomics Platform"/>
            <consortium name="The Broad Institute Genome Sequencing Center for Infectious Disease"/>
            <person name="Wu L."/>
            <person name="Ma J."/>
        </authorList>
    </citation>
    <scope>NUCLEOTIDE SEQUENCE [LARGE SCALE GENOMIC DNA]</scope>
    <source>
        <strain evidence="6">CCUG 59129</strain>
    </source>
</reference>
<keyword evidence="3" id="KW-0326">Glycosidase</keyword>
<gene>
    <name evidence="5" type="ORF">ACFQ2I_14500</name>
</gene>
<keyword evidence="6" id="KW-1185">Reference proteome</keyword>
<comment type="caution">
    <text evidence="5">The sequence shown here is derived from an EMBL/GenBank/DDBJ whole genome shotgun (WGS) entry which is preliminary data.</text>
</comment>
<sequence length="442" mass="51174">MADIIVHMNSNKGSIKRLHGVNNGPEGYGVLVDVSHYYKKAQIPLVRLHDPNWPHAWEIDIHTIFPDFMRDPEDPTSYDFSRSDAYIQRIVDTGAKILFRLGESIEHTPQKYYVHPPADFDKWAQICVGIIRHYNQGWANGYEFGIEYWEIWNEPDVGGDKMWSGTDEQYFDLYRKTALAIKKLDPSLKVGGPAAAVPRAELMQGFLKMCQDEKLPLDFCSWHLYAINPEEIRELAFYVRHQLDLHGFTETESVFDEWNFFDGRLWEIIYEQGSEYMRKDMFERSKGVEGASFAAAVLTLLQECPVDQANYYDGQPHALFCGLFDYYGVPQKTYYAFEAFNRICQFPIKVEVAKSEQAQGIYCCAARNEEGEAAILISNFDGETRLYELELLDLEPSLKSELYILDKDRNLQCESWAVREHNPMSLLIPKHTVVLLTFNMDK</sequence>
<accession>A0ABW3HSR7</accession>
<dbReference type="InterPro" id="IPR017853">
    <property type="entry name" value="GH"/>
</dbReference>
<dbReference type="InterPro" id="IPR049166">
    <property type="entry name" value="GH39_cat"/>
</dbReference>
<dbReference type="SUPFAM" id="SSF51445">
    <property type="entry name" value="(Trans)glycosidases"/>
    <property type="match status" value="1"/>
</dbReference>
<dbReference type="EMBL" id="JBHTJZ010000022">
    <property type="protein sequence ID" value="MFD0960599.1"/>
    <property type="molecule type" value="Genomic_DNA"/>
</dbReference>
<evidence type="ECO:0000259" key="4">
    <source>
        <dbReference type="Pfam" id="PF01229"/>
    </source>
</evidence>
<protein>
    <recommendedName>
        <fullName evidence="4">Glycosyl hydrolases family 39 N-terminal catalytic domain-containing protein</fullName>
    </recommendedName>
</protein>
<organism evidence="5 6">
    <name type="scientific">Paenibacillus chungangensis</name>
    <dbReference type="NCBI Taxonomy" id="696535"/>
    <lineage>
        <taxon>Bacteria</taxon>
        <taxon>Bacillati</taxon>
        <taxon>Bacillota</taxon>
        <taxon>Bacilli</taxon>
        <taxon>Bacillales</taxon>
        <taxon>Paenibacillaceae</taxon>
        <taxon>Paenibacillus</taxon>
    </lineage>
</organism>
<dbReference type="Proteomes" id="UP001596989">
    <property type="component" value="Unassembled WGS sequence"/>
</dbReference>
<evidence type="ECO:0000256" key="2">
    <source>
        <dbReference type="ARBA" id="ARBA00022801"/>
    </source>
</evidence>
<proteinExistence type="inferred from homology"/>
<dbReference type="Pfam" id="PF01229">
    <property type="entry name" value="Glyco_hydro_39"/>
    <property type="match status" value="1"/>
</dbReference>
<dbReference type="RefSeq" id="WP_377565187.1">
    <property type="nucleotide sequence ID" value="NZ_JBHTJZ010000022.1"/>
</dbReference>
<evidence type="ECO:0000256" key="3">
    <source>
        <dbReference type="ARBA" id="ARBA00023295"/>
    </source>
</evidence>
<evidence type="ECO:0000313" key="5">
    <source>
        <dbReference type="EMBL" id="MFD0960599.1"/>
    </source>
</evidence>
<dbReference type="PANTHER" id="PTHR12631">
    <property type="entry name" value="ALPHA-L-IDURONIDASE"/>
    <property type="match status" value="1"/>
</dbReference>
<evidence type="ECO:0000313" key="6">
    <source>
        <dbReference type="Proteomes" id="UP001596989"/>
    </source>
</evidence>
<dbReference type="Gene3D" id="3.20.20.80">
    <property type="entry name" value="Glycosidases"/>
    <property type="match status" value="1"/>
</dbReference>